<evidence type="ECO:0000256" key="9">
    <source>
        <dbReference type="SAM" id="Coils"/>
    </source>
</evidence>
<dbReference type="CDD" id="cd00082">
    <property type="entry name" value="HisKA"/>
    <property type="match status" value="1"/>
</dbReference>
<proteinExistence type="predicted"/>
<evidence type="ECO:0000256" key="3">
    <source>
        <dbReference type="ARBA" id="ARBA00022553"/>
    </source>
</evidence>
<keyword evidence="5" id="KW-0547">Nucleotide-binding</keyword>
<dbReference type="InterPro" id="IPR036097">
    <property type="entry name" value="HisK_dim/P_sf"/>
</dbReference>
<dbReference type="SUPFAM" id="SSF47384">
    <property type="entry name" value="Homodimeric domain of signal transducing histidine kinase"/>
    <property type="match status" value="1"/>
</dbReference>
<evidence type="ECO:0000256" key="8">
    <source>
        <dbReference type="ARBA" id="ARBA00023012"/>
    </source>
</evidence>
<dbReference type="Gene3D" id="3.30.565.10">
    <property type="entry name" value="Histidine kinase-like ATPase, C-terminal domain"/>
    <property type="match status" value="1"/>
</dbReference>
<evidence type="ECO:0000313" key="11">
    <source>
        <dbReference type="EMBL" id="BDD86902.1"/>
    </source>
</evidence>
<sequence>MALNSMLLRIEMDRNELRRIVQSLAETNDELRRVQNEVVRAEKFAAVGRLSAGLAHEIGNPLGIVHGYVELLRQPDLSSDDRRQFAERALSELNRIDRLIRRLLDFTRSQPRQNEAFVLREIVREVTDMFADQVRRAGIELVVEGDCHTMLMGDRDGLKQVLINCVLNSIDAIEMSGKRGGGKICVQIVEKKTSDDDRWVTISVSDNGVGIDVADKSLLFEPFFTTKEPGRGTGLGLSVSHTIVEAHGGRMNIDGTVGNGATVTIELPIKN</sequence>
<dbReference type="PROSITE" id="PS50109">
    <property type="entry name" value="HIS_KIN"/>
    <property type="match status" value="1"/>
</dbReference>
<dbReference type="InterPro" id="IPR003594">
    <property type="entry name" value="HATPase_dom"/>
</dbReference>
<evidence type="ECO:0000259" key="10">
    <source>
        <dbReference type="PROSITE" id="PS50109"/>
    </source>
</evidence>
<keyword evidence="7" id="KW-0067">ATP-binding</keyword>
<keyword evidence="12" id="KW-1185">Reference proteome</keyword>
<feature type="domain" description="Histidine kinase" evidence="10">
    <location>
        <begin position="53"/>
        <end position="271"/>
    </location>
</feature>
<dbReference type="Proteomes" id="UP000830055">
    <property type="component" value="Chromosome"/>
</dbReference>
<dbReference type="PANTHER" id="PTHR43065">
    <property type="entry name" value="SENSOR HISTIDINE KINASE"/>
    <property type="match status" value="1"/>
</dbReference>
<dbReference type="InterPro" id="IPR005467">
    <property type="entry name" value="His_kinase_dom"/>
</dbReference>
<feature type="coiled-coil region" evidence="9">
    <location>
        <begin position="14"/>
        <end position="44"/>
    </location>
</feature>
<dbReference type="Pfam" id="PF02518">
    <property type="entry name" value="HATPase_c"/>
    <property type="match status" value="1"/>
</dbReference>
<reference evidence="11 12" key="1">
    <citation type="submission" date="2022-01" db="EMBL/GenBank/DDBJ databases">
        <title>Desulfofustis limnae sp. nov., a novel mesophilic sulfate-reducing bacterium isolated from marsh soil.</title>
        <authorList>
            <person name="Watanabe M."/>
            <person name="Takahashi A."/>
            <person name="Kojima H."/>
            <person name="Fukui M."/>
        </authorList>
    </citation>
    <scope>NUCLEOTIDE SEQUENCE [LARGE SCALE GENOMIC DNA]</scope>
    <source>
        <strain evidence="11 12">PPLL</strain>
    </source>
</reference>
<dbReference type="Pfam" id="PF00512">
    <property type="entry name" value="HisKA"/>
    <property type="match status" value="1"/>
</dbReference>
<evidence type="ECO:0000256" key="1">
    <source>
        <dbReference type="ARBA" id="ARBA00000085"/>
    </source>
</evidence>
<dbReference type="SMART" id="SM00388">
    <property type="entry name" value="HisKA"/>
    <property type="match status" value="1"/>
</dbReference>
<keyword evidence="9" id="KW-0175">Coiled coil</keyword>
<dbReference type="EC" id="2.7.13.3" evidence="2"/>
<dbReference type="InterPro" id="IPR003661">
    <property type="entry name" value="HisK_dim/P_dom"/>
</dbReference>
<keyword evidence="6" id="KW-0418">Kinase</keyword>
<accession>A0ABN6M1Y0</accession>
<evidence type="ECO:0000256" key="6">
    <source>
        <dbReference type="ARBA" id="ARBA00022777"/>
    </source>
</evidence>
<dbReference type="SUPFAM" id="SSF55874">
    <property type="entry name" value="ATPase domain of HSP90 chaperone/DNA topoisomerase II/histidine kinase"/>
    <property type="match status" value="1"/>
</dbReference>
<keyword evidence="3" id="KW-0597">Phosphoprotein</keyword>
<evidence type="ECO:0000256" key="2">
    <source>
        <dbReference type="ARBA" id="ARBA00012438"/>
    </source>
</evidence>
<name>A0ABN6M1Y0_9BACT</name>
<protein>
    <recommendedName>
        <fullName evidence="2">histidine kinase</fullName>
        <ecNumber evidence="2">2.7.13.3</ecNumber>
    </recommendedName>
</protein>
<dbReference type="SMART" id="SM00387">
    <property type="entry name" value="HATPase_c"/>
    <property type="match status" value="1"/>
</dbReference>
<dbReference type="InterPro" id="IPR004358">
    <property type="entry name" value="Sig_transdc_His_kin-like_C"/>
</dbReference>
<dbReference type="PRINTS" id="PR00344">
    <property type="entry name" value="BCTRLSENSOR"/>
</dbReference>
<gene>
    <name evidence="11" type="ORF">DPPLL_12670</name>
</gene>
<comment type="catalytic activity">
    <reaction evidence="1">
        <text>ATP + protein L-histidine = ADP + protein N-phospho-L-histidine.</text>
        <dbReference type="EC" id="2.7.13.3"/>
    </reaction>
</comment>
<dbReference type="InterPro" id="IPR036890">
    <property type="entry name" value="HATPase_C_sf"/>
</dbReference>
<evidence type="ECO:0000256" key="4">
    <source>
        <dbReference type="ARBA" id="ARBA00022679"/>
    </source>
</evidence>
<evidence type="ECO:0000256" key="7">
    <source>
        <dbReference type="ARBA" id="ARBA00022840"/>
    </source>
</evidence>
<keyword evidence="8" id="KW-0902">Two-component regulatory system</keyword>
<dbReference type="Gene3D" id="1.10.287.130">
    <property type="match status" value="1"/>
</dbReference>
<keyword evidence="4" id="KW-0808">Transferase</keyword>
<evidence type="ECO:0000256" key="5">
    <source>
        <dbReference type="ARBA" id="ARBA00022741"/>
    </source>
</evidence>
<dbReference type="PANTHER" id="PTHR43065:SF10">
    <property type="entry name" value="PEROXIDE STRESS-ACTIVATED HISTIDINE KINASE MAK3"/>
    <property type="match status" value="1"/>
</dbReference>
<dbReference type="EMBL" id="AP025516">
    <property type="protein sequence ID" value="BDD86902.1"/>
    <property type="molecule type" value="Genomic_DNA"/>
</dbReference>
<evidence type="ECO:0000313" key="12">
    <source>
        <dbReference type="Proteomes" id="UP000830055"/>
    </source>
</evidence>
<organism evidence="11 12">
    <name type="scientific">Desulfofustis limnaeus</name>
    <dbReference type="NCBI Taxonomy" id="2740163"/>
    <lineage>
        <taxon>Bacteria</taxon>
        <taxon>Pseudomonadati</taxon>
        <taxon>Thermodesulfobacteriota</taxon>
        <taxon>Desulfobulbia</taxon>
        <taxon>Desulfobulbales</taxon>
        <taxon>Desulfocapsaceae</taxon>
        <taxon>Desulfofustis</taxon>
    </lineage>
</organism>